<dbReference type="InterPro" id="IPR001478">
    <property type="entry name" value="PDZ"/>
</dbReference>
<sequence>EMFQTPFQPALDDYLTGQIDENSFLERSEYFSRWRYDYNLYKPIIDYLKQQNIPLIALNIEGDITRQVARQGIDSLADEKKKQLPAAMDFSNEQYRRDLDKVFTSHGEQKELKEFRHFYQAQLLWDEGMAEAAYQFLAKNPDRKLVVLAGNGHVRYKYGIPERLYRRNREPFTVVVQDDEIEDGIADFILLTTELKGKKSPQLGLIVEEKDQTLVIISVVDKRPAKNAGLQKGDIIKQFAGKPINSLADLKLALFYSKTGTTLKIQIKRGDKTVEKKIDL</sequence>
<dbReference type="AlphaFoldDB" id="A0A0F9B5U0"/>
<dbReference type="Pfam" id="PF04187">
    <property type="entry name" value="Cofac_haem_bdg"/>
    <property type="match status" value="1"/>
</dbReference>
<dbReference type="CDD" id="cd14727">
    <property type="entry name" value="ChanN-like"/>
    <property type="match status" value="1"/>
</dbReference>
<dbReference type="EMBL" id="LAZR01051058">
    <property type="protein sequence ID" value="KKK85984.1"/>
    <property type="molecule type" value="Genomic_DNA"/>
</dbReference>
<evidence type="ECO:0000313" key="2">
    <source>
        <dbReference type="EMBL" id="KKK85984.1"/>
    </source>
</evidence>
<organism evidence="2">
    <name type="scientific">marine sediment metagenome</name>
    <dbReference type="NCBI Taxonomy" id="412755"/>
    <lineage>
        <taxon>unclassified sequences</taxon>
        <taxon>metagenomes</taxon>
        <taxon>ecological metagenomes</taxon>
    </lineage>
</organism>
<dbReference type="SMART" id="SM00228">
    <property type="entry name" value="PDZ"/>
    <property type="match status" value="1"/>
</dbReference>
<dbReference type="SUPFAM" id="SSF159501">
    <property type="entry name" value="EreA/ChaN-like"/>
    <property type="match status" value="1"/>
</dbReference>
<dbReference type="Pfam" id="PF13180">
    <property type="entry name" value="PDZ_2"/>
    <property type="match status" value="1"/>
</dbReference>
<dbReference type="SUPFAM" id="SSF50156">
    <property type="entry name" value="PDZ domain-like"/>
    <property type="match status" value="1"/>
</dbReference>
<accession>A0A0F9B5U0</accession>
<gene>
    <name evidence="2" type="ORF">LCGC14_2767780</name>
</gene>
<protein>
    <recommendedName>
        <fullName evidence="1">PDZ domain-containing protein</fullName>
    </recommendedName>
</protein>
<name>A0A0F9B5U0_9ZZZZ</name>
<evidence type="ECO:0000259" key="1">
    <source>
        <dbReference type="PROSITE" id="PS50106"/>
    </source>
</evidence>
<dbReference type="Gene3D" id="2.30.42.10">
    <property type="match status" value="1"/>
</dbReference>
<reference evidence="2" key="1">
    <citation type="journal article" date="2015" name="Nature">
        <title>Complex archaea that bridge the gap between prokaryotes and eukaryotes.</title>
        <authorList>
            <person name="Spang A."/>
            <person name="Saw J.H."/>
            <person name="Jorgensen S.L."/>
            <person name="Zaremba-Niedzwiedzka K."/>
            <person name="Martijn J."/>
            <person name="Lind A.E."/>
            <person name="van Eijk R."/>
            <person name="Schleper C."/>
            <person name="Guy L."/>
            <person name="Ettema T.J."/>
        </authorList>
    </citation>
    <scope>NUCLEOTIDE SEQUENCE</scope>
</reference>
<feature type="non-terminal residue" evidence="2">
    <location>
        <position position="1"/>
    </location>
</feature>
<dbReference type="Gene3D" id="3.40.50.11550">
    <property type="match status" value="1"/>
</dbReference>
<dbReference type="PROSITE" id="PS50106">
    <property type="entry name" value="PDZ"/>
    <property type="match status" value="1"/>
</dbReference>
<feature type="domain" description="PDZ" evidence="1">
    <location>
        <begin position="188"/>
        <end position="271"/>
    </location>
</feature>
<comment type="caution">
    <text evidence="2">The sequence shown here is derived from an EMBL/GenBank/DDBJ whole genome shotgun (WGS) entry which is preliminary data.</text>
</comment>
<dbReference type="InterPro" id="IPR036034">
    <property type="entry name" value="PDZ_sf"/>
</dbReference>
<dbReference type="InterPro" id="IPR007314">
    <property type="entry name" value="Cofac_haem-bd_dom"/>
</dbReference>
<proteinExistence type="predicted"/>